<dbReference type="EMBL" id="MT144481">
    <property type="protein sequence ID" value="QJA54156.1"/>
    <property type="molecule type" value="Genomic_DNA"/>
</dbReference>
<dbReference type="EMBL" id="MT145010">
    <property type="protein sequence ID" value="QJI02545.1"/>
    <property type="molecule type" value="Genomic_DNA"/>
</dbReference>
<name>A0A6H2A1T2_9ZZZZ</name>
<reference evidence="1" key="1">
    <citation type="submission" date="2020-03" db="EMBL/GenBank/DDBJ databases">
        <title>The deep terrestrial virosphere.</title>
        <authorList>
            <person name="Holmfeldt K."/>
            <person name="Nilsson E."/>
            <person name="Simone D."/>
            <person name="Lopez-Fernandez M."/>
            <person name="Wu X."/>
            <person name="de Brujin I."/>
            <person name="Lundin D."/>
            <person name="Andersson A."/>
            <person name="Bertilsson S."/>
            <person name="Dopson M."/>
        </authorList>
    </citation>
    <scope>NUCLEOTIDE SEQUENCE</scope>
    <source>
        <strain evidence="1">TM448A04431</strain>
        <strain evidence="2">TM448B03322</strain>
    </source>
</reference>
<accession>A0A6H2A1T2</accession>
<sequence>MERVIIEVRGGCVEVISQPDGIEVEVRDYDTEGLDGRVLDRDNYGESYLTENY</sequence>
<dbReference type="AlphaFoldDB" id="A0A6H2A1T2"/>
<evidence type="ECO:0000313" key="1">
    <source>
        <dbReference type="EMBL" id="QJA54156.1"/>
    </source>
</evidence>
<gene>
    <name evidence="1" type="ORF">TM448A04431_0008</name>
    <name evidence="2" type="ORF">TM448B03322_0012</name>
</gene>
<proteinExistence type="predicted"/>
<evidence type="ECO:0000313" key="2">
    <source>
        <dbReference type="EMBL" id="QJI02545.1"/>
    </source>
</evidence>
<protein>
    <submittedName>
        <fullName evidence="1">Uncharacterized protein</fullName>
    </submittedName>
</protein>
<organism evidence="1">
    <name type="scientific">viral metagenome</name>
    <dbReference type="NCBI Taxonomy" id="1070528"/>
    <lineage>
        <taxon>unclassified sequences</taxon>
        <taxon>metagenomes</taxon>
        <taxon>organismal metagenomes</taxon>
    </lineage>
</organism>